<feature type="signal peptide" evidence="1">
    <location>
        <begin position="1"/>
        <end position="16"/>
    </location>
</feature>
<feature type="chain" id="PRO_5013836346" evidence="1">
    <location>
        <begin position="17"/>
        <end position="210"/>
    </location>
</feature>
<proteinExistence type="predicted"/>
<evidence type="ECO:0000313" key="3">
    <source>
        <dbReference type="Proteomes" id="UP000230423"/>
    </source>
</evidence>
<name>A0A2G9TED6_TELCI</name>
<sequence length="210" mass="24217">MRLILLTLLLVVAVDGGVLDKVKGVFTGEGSFGQKLKNATAVGFKKNLDPRLHRTLLTYLQLFENTALFKIRDKIRSMKEKVLKTLELTPAMMKSLQERLKKLRPIKNDKVQEMGDTITEVNENSQVDQYLYQGDVVLTEEQADEIVEDIEDEVAGGNRTKRQAFKDHRYPKMLWSHGVNYYFHNLASMHTTKFSNKQVRTEQNLGERCR</sequence>
<feature type="non-terminal residue" evidence="2">
    <location>
        <position position="1"/>
    </location>
</feature>
<evidence type="ECO:0000313" key="2">
    <source>
        <dbReference type="EMBL" id="PIO55730.1"/>
    </source>
</evidence>
<reference evidence="2 3" key="1">
    <citation type="submission" date="2015-09" db="EMBL/GenBank/DDBJ databases">
        <title>Draft genome of the parasitic nematode Teladorsagia circumcincta isolate WARC Sus (inbred).</title>
        <authorList>
            <person name="Mitreva M."/>
        </authorList>
    </citation>
    <scope>NUCLEOTIDE SEQUENCE [LARGE SCALE GENOMIC DNA]</scope>
    <source>
        <strain evidence="2 3">S</strain>
    </source>
</reference>
<gene>
    <name evidence="2" type="ORF">TELCIR_22883</name>
</gene>
<dbReference type="OrthoDB" id="5858430at2759"/>
<accession>A0A2G9TED6</accession>
<protein>
    <submittedName>
        <fullName evidence="2">Uncharacterized protein</fullName>
    </submittedName>
</protein>
<organism evidence="2 3">
    <name type="scientific">Teladorsagia circumcincta</name>
    <name type="common">Brown stomach worm</name>
    <name type="synonym">Ostertagia circumcincta</name>
    <dbReference type="NCBI Taxonomy" id="45464"/>
    <lineage>
        <taxon>Eukaryota</taxon>
        <taxon>Metazoa</taxon>
        <taxon>Ecdysozoa</taxon>
        <taxon>Nematoda</taxon>
        <taxon>Chromadorea</taxon>
        <taxon>Rhabditida</taxon>
        <taxon>Rhabditina</taxon>
        <taxon>Rhabditomorpha</taxon>
        <taxon>Strongyloidea</taxon>
        <taxon>Trichostrongylidae</taxon>
        <taxon>Teladorsagia</taxon>
    </lineage>
</organism>
<dbReference type="Proteomes" id="UP000230423">
    <property type="component" value="Unassembled WGS sequence"/>
</dbReference>
<dbReference type="EMBL" id="KZ384456">
    <property type="protein sequence ID" value="PIO55730.1"/>
    <property type="molecule type" value="Genomic_DNA"/>
</dbReference>
<evidence type="ECO:0000256" key="1">
    <source>
        <dbReference type="SAM" id="SignalP"/>
    </source>
</evidence>
<keyword evidence="3" id="KW-1185">Reference proteome</keyword>
<dbReference type="AlphaFoldDB" id="A0A2G9TED6"/>
<keyword evidence="1" id="KW-0732">Signal</keyword>